<dbReference type="SUPFAM" id="SSF56300">
    <property type="entry name" value="Metallo-dependent phosphatases"/>
    <property type="match status" value="1"/>
</dbReference>
<proteinExistence type="predicted"/>
<dbReference type="OrthoDB" id="7722975at2759"/>
<dbReference type="GO" id="GO:0005829">
    <property type="term" value="C:cytosol"/>
    <property type="evidence" value="ECO:0007669"/>
    <property type="project" value="TreeGrafter"/>
</dbReference>
<dbReference type="GO" id="GO:0009166">
    <property type="term" value="P:nucleotide catabolic process"/>
    <property type="evidence" value="ECO:0007669"/>
    <property type="project" value="InterPro"/>
</dbReference>
<dbReference type="Gene3D" id="3.60.21.10">
    <property type="match status" value="1"/>
</dbReference>
<feature type="signal peptide" evidence="1">
    <location>
        <begin position="1"/>
        <end position="17"/>
    </location>
</feature>
<gene>
    <name evidence="3" type="ORF">ATNIH1004_005887</name>
</gene>
<dbReference type="RefSeq" id="XP_033426558.1">
    <property type="nucleotide sequence ID" value="XM_033570526.1"/>
</dbReference>
<dbReference type="PANTHER" id="PTHR11575:SF22">
    <property type="entry name" value="ADL392WP"/>
    <property type="match status" value="1"/>
</dbReference>
<dbReference type="InterPro" id="IPR006179">
    <property type="entry name" value="5_nucleotidase/apyrase"/>
</dbReference>
<evidence type="ECO:0000256" key="1">
    <source>
        <dbReference type="SAM" id="SignalP"/>
    </source>
</evidence>
<dbReference type="InterPro" id="IPR053828">
    <property type="entry name" value="Nucleosidase_C"/>
</dbReference>
<dbReference type="InterPro" id="IPR029052">
    <property type="entry name" value="Metallo-depent_PP-like"/>
</dbReference>
<dbReference type="GeneID" id="54328589"/>
<dbReference type="Gene3D" id="3.90.780.10">
    <property type="entry name" value="5'-Nucleotidase, C-terminal domain"/>
    <property type="match status" value="1"/>
</dbReference>
<dbReference type="VEuPathDB" id="FungiDB:EYZ11_012702"/>
<name>A0A5M9MXN1_9EURO</name>
<dbReference type="Proteomes" id="UP000324241">
    <property type="component" value="Unassembled WGS sequence"/>
</dbReference>
<feature type="domain" description="Putative 5'-nucleotidase C-terminal" evidence="2">
    <location>
        <begin position="409"/>
        <end position="618"/>
    </location>
</feature>
<dbReference type="SUPFAM" id="SSF55816">
    <property type="entry name" value="5'-nucleotidase (syn. UDP-sugar hydrolase), C-terminal domain"/>
    <property type="match status" value="1"/>
</dbReference>
<evidence type="ECO:0000313" key="3">
    <source>
        <dbReference type="EMBL" id="KAA8647197.1"/>
    </source>
</evidence>
<reference evidence="3 4" key="1">
    <citation type="submission" date="2019-08" db="EMBL/GenBank/DDBJ databases">
        <title>The genome sequence of a newly discovered highly antifungal drug resistant Aspergillus species, Aspergillus tanneri NIH 1004.</title>
        <authorList>
            <person name="Mounaud S."/>
            <person name="Singh I."/>
            <person name="Joardar V."/>
            <person name="Pakala S."/>
            <person name="Pakala S."/>
            <person name="Venepally P."/>
            <person name="Chung J.K."/>
            <person name="Losada L."/>
            <person name="Nierman W.C."/>
        </authorList>
    </citation>
    <scope>NUCLEOTIDE SEQUENCE [LARGE SCALE GENOMIC DNA]</scope>
    <source>
        <strain evidence="3 4">NIH1004</strain>
    </source>
</reference>
<dbReference type="GO" id="GO:0016787">
    <property type="term" value="F:hydrolase activity"/>
    <property type="evidence" value="ECO:0007669"/>
    <property type="project" value="InterPro"/>
</dbReference>
<feature type="chain" id="PRO_5024407740" description="Putative 5'-nucleotidase C-terminal domain-containing protein" evidence="1">
    <location>
        <begin position="18"/>
        <end position="665"/>
    </location>
</feature>
<dbReference type="InterPro" id="IPR014485">
    <property type="entry name" value="Pesterase_C1039"/>
</dbReference>
<dbReference type="AlphaFoldDB" id="A0A5M9MXN1"/>
<dbReference type="PIRSF" id="PIRSF017316">
    <property type="entry name" value="Pesterase_C1039"/>
    <property type="match status" value="1"/>
</dbReference>
<evidence type="ECO:0000313" key="4">
    <source>
        <dbReference type="Proteomes" id="UP000324241"/>
    </source>
</evidence>
<dbReference type="InterPro" id="IPR036907">
    <property type="entry name" value="5'-Nucleotdase_C_sf"/>
</dbReference>
<dbReference type="EMBL" id="QUQM01000004">
    <property type="protein sequence ID" value="KAA8647197.1"/>
    <property type="molecule type" value="Genomic_DNA"/>
</dbReference>
<accession>A0A5M9MXN1</accession>
<evidence type="ECO:0000259" key="2">
    <source>
        <dbReference type="Pfam" id="PF21953"/>
    </source>
</evidence>
<organism evidence="3 4">
    <name type="scientific">Aspergillus tanneri</name>
    <dbReference type="NCBI Taxonomy" id="1220188"/>
    <lineage>
        <taxon>Eukaryota</taxon>
        <taxon>Fungi</taxon>
        <taxon>Dikarya</taxon>
        <taxon>Ascomycota</taxon>
        <taxon>Pezizomycotina</taxon>
        <taxon>Eurotiomycetes</taxon>
        <taxon>Eurotiomycetidae</taxon>
        <taxon>Eurotiales</taxon>
        <taxon>Aspergillaceae</taxon>
        <taxon>Aspergillus</taxon>
        <taxon>Aspergillus subgen. Circumdati</taxon>
    </lineage>
</organism>
<keyword evidence="1" id="KW-0732">Signal</keyword>
<dbReference type="PANTHER" id="PTHR11575">
    <property type="entry name" value="5'-NUCLEOTIDASE-RELATED"/>
    <property type="match status" value="1"/>
</dbReference>
<dbReference type="Pfam" id="PF21953">
    <property type="entry name" value="NadN_nucleosid_C"/>
    <property type="match status" value="1"/>
</dbReference>
<comment type="caution">
    <text evidence="3">The sequence shown here is derived from an EMBL/GenBank/DDBJ whole genome shotgun (WGS) entry which is preliminary data.</text>
</comment>
<protein>
    <recommendedName>
        <fullName evidence="2">Putative 5'-nucleotidase C-terminal domain-containing protein</fullName>
    </recommendedName>
</protein>
<sequence length="665" mass="74187">MAFIAFLYVAILGVVAAYKDQCGMNSNVSPLMQPDSHNATNGPWRDLSWGEINFIHTTDTHGWLEGHLNEVNYGADWGDFVSFVKHMRDRAKQLNVDLLTIDTGDLVTGNGLSDATKISGRVSNKIFENLDYDLLTIGNNDLYSIDGAKDIHANFSKLYGDRFLTSNVDIKIDNSFVPIGQRYRHFTTARGLRIVAFGFTLLKFKHDNQIHVKSAKDVIDEQWFKDALDITDVDLYVIIGHADVREPCQSTSTDNPLICMENYIRKKGQHVPIQVFGGHTHRRDFKCFDSGSSGLESGRYADTVGWLALSNVSPTETWNGSRTLPAGITMPSKTCPPATAAIKQTNVPKIDRRYLDFNRWTFAYHALGAPGPDVPATFDTPLGRKVSDDIWKTRNDLNLTTYLGCAPRSYYLWACPEGQPGNIYTMAKDALKTTVKKPSPALPRIIILNNGTFRYDLYQGPFTVGDAFTVVPYADNFQCIHNVPYETASSVVHGLNNGITCNKTMSGPEIINDDDSFDSHTNGALVSGWRASTQQAKLSQQKLSPRHVLNPNPGHATVDDFGNCATNPDSPECGDDTKHTPIEENIANPKYFQVQDDISDLDVAVDLVFTSHTVKDILNLEVICHKYDSNNVSDYMDKSFTTRDFLQFYAKEKWQNNTTECQIGP</sequence>